<accession>A0ABT8XLH1</accession>
<reference evidence="1" key="1">
    <citation type="submission" date="2022-04" db="EMBL/GenBank/DDBJ databases">
        <title>Shinella lacus sp. nov., a novel member of the genus Shinella from water.</title>
        <authorList>
            <person name="Deng Y."/>
        </authorList>
    </citation>
    <scope>NUCLEOTIDE SEQUENCE</scope>
    <source>
        <strain evidence="1">JCM 31239</strain>
    </source>
</reference>
<evidence type="ECO:0000313" key="1">
    <source>
        <dbReference type="EMBL" id="MDO6124569.1"/>
    </source>
</evidence>
<keyword evidence="2" id="KW-1185">Reference proteome</keyword>
<sequence length="103" mass="11236">MHGLSDFIAELIRAANDVERLPESTKLRLLGRAYVTIINAREEIESQRQEAYRQAGADLISVTGHVGALSSQDVKSLLLDAAEMIRQIKIVIDSKGKSSGEGD</sequence>
<dbReference type="RefSeq" id="WP_244763898.1">
    <property type="nucleotide sequence ID" value="NZ_JALJCJ010000010.1"/>
</dbReference>
<organism evidence="1 2">
    <name type="scientific">Shinella curvata</name>
    <dbReference type="NCBI Taxonomy" id="1817964"/>
    <lineage>
        <taxon>Bacteria</taxon>
        <taxon>Pseudomonadati</taxon>
        <taxon>Pseudomonadota</taxon>
        <taxon>Alphaproteobacteria</taxon>
        <taxon>Hyphomicrobiales</taxon>
        <taxon>Rhizobiaceae</taxon>
        <taxon>Shinella</taxon>
    </lineage>
</organism>
<dbReference type="EMBL" id="WHSC02000014">
    <property type="protein sequence ID" value="MDO6124569.1"/>
    <property type="molecule type" value="Genomic_DNA"/>
</dbReference>
<proteinExistence type="predicted"/>
<protein>
    <submittedName>
        <fullName evidence="1">Uncharacterized protein</fullName>
    </submittedName>
</protein>
<dbReference type="Proteomes" id="UP001177080">
    <property type="component" value="Unassembled WGS sequence"/>
</dbReference>
<evidence type="ECO:0000313" key="2">
    <source>
        <dbReference type="Proteomes" id="UP001177080"/>
    </source>
</evidence>
<gene>
    <name evidence="1" type="ORF">GB928_025605</name>
</gene>
<comment type="caution">
    <text evidence="1">The sequence shown here is derived from an EMBL/GenBank/DDBJ whole genome shotgun (WGS) entry which is preliminary data.</text>
</comment>
<name>A0ABT8XLH1_9HYPH</name>